<dbReference type="Proteomes" id="UP000518300">
    <property type="component" value="Unassembled WGS sequence"/>
</dbReference>
<evidence type="ECO:0000256" key="2">
    <source>
        <dbReference type="ARBA" id="ARBA00023136"/>
    </source>
</evidence>
<dbReference type="GO" id="GO:0019867">
    <property type="term" value="C:outer membrane"/>
    <property type="evidence" value="ECO:0007669"/>
    <property type="project" value="InterPro"/>
</dbReference>
<feature type="domain" description="Bacterial surface antigen (D15)" evidence="3">
    <location>
        <begin position="184"/>
        <end position="570"/>
    </location>
</feature>
<keyword evidence="5" id="KW-1185">Reference proteome</keyword>
<comment type="subcellular location">
    <subcellularLocation>
        <location evidence="1">Membrane</location>
    </subcellularLocation>
</comment>
<keyword evidence="2" id="KW-0472">Membrane</keyword>
<gene>
    <name evidence="4" type="ORF">HG543_27660</name>
</gene>
<reference evidence="4 5" key="1">
    <citation type="submission" date="2020-04" db="EMBL/GenBank/DDBJ databases">
        <title>Draft genome of Pyxidicoccus fallax type strain.</title>
        <authorList>
            <person name="Whitworth D.E."/>
        </authorList>
    </citation>
    <scope>NUCLEOTIDE SEQUENCE [LARGE SCALE GENOMIC DNA]</scope>
    <source>
        <strain evidence="4 5">DSM 14698</strain>
    </source>
</reference>
<dbReference type="Gene3D" id="3.10.20.310">
    <property type="entry name" value="membrane protein fhac"/>
    <property type="match status" value="1"/>
</dbReference>
<dbReference type="EMBL" id="JABBJJ010000144">
    <property type="protein sequence ID" value="NMO18610.1"/>
    <property type="molecule type" value="Genomic_DNA"/>
</dbReference>
<evidence type="ECO:0000313" key="5">
    <source>
        <dbReference type="Proteomes" id="UP000518300"/>
    </source>
</evidence>
<name>A0A848LLQ9_9BACT</name>
<dbReference type="InterPro" id="IPR000184">
    <property type="entry name" value="Bac_surfAg_D15"/>
</dbReference>
<comment type="caution">
    <text evidence="4">The sequence shown here is derived from an EMBL/GenBank/DDBJ whole genome shotgun (WGS) entry which is preliminary data.</text>
</comment>
<accession>A0A848LLQ9</accession>
<protein>
    <submittedName>
        <fullName evidence="4">BamA/TamA family outer membrane protein</fullName>
    </submittedName>
</protein>
<proteinExistence type="predicted"/>
<evidence type="ECO:0000256" key="1">
    <source>
        <dbReference type="ARBA" id="ARBA00004370"/>
    </source>
</evidence>
<dbReference type="Gene3D" id="2.40.160.50">
    <property type="entry name" value="membrane protein fhac: a member of the omp85/tpsb transporter family"/>
    <property type="match status" value="1"/>
</dbReference>
<evidence type="ECO:0000259" key="3">
    <source>
        <dbReference type="Pfam" id="PF01103"/>
    </source>
</evidence>
<evidence type="ECO:0000313" key="4">
    <source>
        <dbReference type="EMBL" id="NMO18610.1"/>
    </source>
</evidence>
<organism evidence="4 5">
    <name type="scientific">Pyxidicoccus fallax</name>
    <dbReference type="NCBI Taxonomy" id="394095"/>
    <lineage>
        <taxon>Bacteria</taxon>
        <taxon>Pseudomonadati</taxon>
        <taxon>Myxococcota</taxon>
        <taxon>Myxococcia</taxon>
        <taxon>Myxococcales</taxon>
        <taxon>Cystobacterineae</taxon>
        <taxon>Myxococcaceae</taxon>
        <taxon>Pyxidicoccus</taxon>
    </lineage>
</organism>
<sequence length="597" mass="65409">MSQGDGGVRARMPGVPLPLLALLLVPLAAAPSEPTDTLDAQKNYEEVLVQWGLAQNGRQVDPEPEGKPLEAVLVALEDVVAETDPYPGFLNTLHVRSREEVVRREVLLAPGQPYSEALANETARNLRKLGIFAVVRAVAVRGETPGSVALLIVTKDVWSLRLNNDFSAVGSLLQYLRLQGTEDNFLGRGKKVALDFILLLDTWSVGQSYIDKQLFGSRWTLNESAAVILGRESGRAEGTRGTVTLSRPLFSLATRWSLTTQLTWNMETSRTFRGADVWQLPFPGGEPVPYVYNAREVTGSVLYLRSWGDVLKWEAGGGVGAYSKAYSPPVESGLDAEQSAWFQSRFLPRSEDAVHATGSLRLFEARYEVLRDVDTYSLSEDFQVGPSLTATLRYAPPLFASASHFTEAGLAARYRVRLGDALTTVSTAGTLRRQFGSGAGWTNRRWATEVHQVSPRVLGGRFVARGLLDVNVDDVNERVVLLGGGNGLRGANVDAYAGRRLLLFNLEYRTPPLIIRTLHVGGVLFYDAGSAYVRRPDLVQSVGVGLRLLVPQFNIIPFRLDFGYVLDGERPPVGSRFLAGGGQITDNRPTFLDTPLR</sequence>
<dbReference type="Pfam" id="PF01103">
    <property type="entry name" value="Omp85"/>
    <property type="match status" value="1"/>
</dbReference>
<dbReference type="AlphaFoldDB" id="A0A848LLQ9"/>